<sequence>MKKKGSFLSGLVVFFLIIIILGGVGYLGFNIIKNADGMPGMNMASNKTSTDTGKTNTTDSGTKDETANTQNNTQSNSQSNAENAYKISQTNQIMKSKEALSQAYETISAALNKMTLDPYATDADKNSSMNGNSMGNMQNDNTNSSNSQDKTTINIYNGSVSGQQSSQMQSMGQTYDADKMQQLHVGLYKVSVGMQLLNQLQDDITGQIEKAGVDTSSKTEFYMNQYYKTVQNKNKLQEALSYINEAVDLININPYVDANGLVYDSQRMAKLHDSIYTIAQGVVALNKLNDDLLSQSVDLGTLAQKAYSELQQSQNNTGTMNMPSSGLNITNIITIVLIAFVVIFIITLIGSIVKLFKSGGQKTTMDNPV</sequence>
<dbReference type="EMBL" id="AP023368">
    <property type="protein sequence ID" value="BCJ98433.1"/>
    <property type="molecule type" value="Genomic_DNA"/>
</dbReference>
<feature type="compositionally biased region" description="Low complexity" evidence="1">
    <location>
        <begin position="126"/>
        <end position="147"/>
    </location>
</feature>
<reference evidence="3 4" key="2">
    <citation type="submission" date="2020-08" db="EMBL/GenBank/DDBJ databases">
        <authorList>
            <person name="Ueki A."/>
            <person name="Tonouchi A."/>
        </authorList>
    </citation>
    <scope>NUCLEOTIDE SEQUENCE [LARGE SCALE GENOMIC DNA]</scope>
    <source>
        <strain evidence="3 4">CTTW</strain>
    </source>
</reference>
<evidence type="ECO:0000256" key="1">
    <source>
        <dbReference type="SAM" id="MobiDB-lite"/>
    </source>
</evidence>
<dbReference type="RefSeq" id="WP_185258763.1">
    <property type="nucleotide sequence ID" value="NZ_AP023368.1"/>
</dbReference>
<evidence type="ECO:0000313" key="4">
    <source>
        <dbReference type="Proteomes" id="UP000515703"/>
    </source>
</evidence>
<keyword evidence="2" id="KW-0472">Membrane</keyword>
<evidence type="ECO:0000256" key="2">
    <source>
        <dbReference type="SAM" id="Phobius"/>
    </source>
</evidence>
<evidence type="ECO:0000313" key="3">
    <source>
        <dbReference type="EMBL" id="BCJ98433.1"/>
    </source>
</evidence>
<feature type="transmembrane region" description="Helical" evidence="2">
    <location>
        <begin position="332"/>
        <end position="356"/>
    </location>
</feature>
<protein>
    <submittedName>
        <fullName evidence="3">Uncharacterized protein</fullName>
    </submittedName>
</protein>
<dbReference type="Proteomes" id="UP000515703">
    <property type="component" value="Chromosome"/>
</dbReference>
<keyword evidence="4" id="KW-1185">Reference proteome</keyword>
<gene>
    <name evidence="3" type="ORF">bsdcttw_14740</name>
</gene>
<reference evidence="3 4" key="1">
    <citation type="submission" date="2020-08" db="EMBL/GenBank/DDBJ databases">
        <title>Draft genome sequencing of an Anaerocolumna strain isolated from anoxic soil subjected to BSD treatment.</title>
        <authorList>
            <person name="Uek A."/>
            <person name="Tonouchi A."/>
        </authorList>
    </citation>
    <scope>NUCLEOTIDE SEQUENCE [LARGE SCALE GENOMIC DNA]</scope>
    <source>
        <strain evidence="3 4">CTTW</strain>
    </source>
</reference>
<dbReference type="AlphaFoldDB" id="A0A7I8DJ00"/>
<keyword evidence="2" id="KW-0812">Transmembrane</keyword>
<feature type="region of interest" description="Disordered" evidence="1">
    <location>
        <begin position="121"/>
        <end position="147"/>
    </location>
</feature>
<name>A0A7I8DJ00_9FIRM</name>
<accession>A0A7I8DJ00</accession>
<keyword evidence="2" id="KW-1133">Transmembrane helix</keyword>
<dbReference type="KEGG" id="acht:bsdcttw_14740"/>
<proteinExistence type="predicted"/>
<feature type="region of interest" description="Disordered" evidence="1">
    <location>
        <begin position="43"/>
        <end position="81"/>
    </location>
</feature>
<feature type="transmembrane region" description="Helical" evidence="2">
    <location>
        <begin position="7"/>
        <end position="29"/>
    </location>
</feature>
<feature type="compositionally biased region" description="Low complexity" evidence="1">
    <location>
        <begin position="45"/>
        <end position="60"/>
    </location>
</feature>
<feature type="compositionally biased region" description="Low complexity" evidence="1">
    <location>
        <begin position="67"/>
        <end position="81"/>
    </location>
</feature>
<organism evidence="3 4">
    <name type="scientific">Anaerocolumna chitinilytica</name>
    <dbReference type="NCBI Taxonomy" id="1727145"/>
    <lineage>
        <taxon>Bacteria</taxon>
        <taxon>Bacillati</taxon>
        <taxon>Bacillota</taxon>
        <taxon>Clostridia</taxon>
        <taxon>Lachnospirales</taxon>
        <taxon>Lachnospiraceae</taxon>
        <taxon>Anaerocolumna</taxon>
    </lineage>
</organism>